<gene>
    <name evidence="1" type="ORF">GcC1_03069</name>
</gene>
<accession>A0A420H9L6</accession>
<evidence type="ECO:0000313" key="2">
    <source>
        <dbReference type="Proteomes" id="UP000285405"/>
    </source>
</evidence>
<name>A0A420H9L6_9PEZI</name>
<protein>
    <submittedName>
        <fullName evidence="1">Uncharacterized protein</fullName>
    </submittedName>
</protein>
<proteinExistence type="predicted"/>
<dbReference type="Proteomes" id="UP000285405">
    <property type="component" value="Unassembled WGS sequence"/>
</dbReference>
<dbReference type="AlphaFoldDB" id="A0A420H9L6"/>
<evidence type="ECO:0000313" key="1">
    <source>
        <dbReference type="EMBL" id="RKF54120.1"/>
    </source>
</evidence>
<comment type="caution">
    <text evidence="1">The sequence shown here is derived from an EMBL/GenBank/DDBJ whole genome shotgun (WGS) entry which is preliminary data.</text>
</comment>
<sequence>MIKLLLVTACYQIADTIAMDTKYAFCHQDVRFRSLSFSGDSNPTMITQVIEQKPCGKIRKTVIEIISLSVNGSLQFKEKSSEVFFLVLFF</sequence>
<organism evidence="1 2">
    <name type="scientific">Golovinomyces cichoracearum</name>
    <dbReference type="NCBI Taxonomy" id="62708"/>
    <lineage>
        <taxon>Eukaryota</taxon>
        <taxon>Fungi</taxon>
        <taxon>Dikarya</taxon>
        <taxon>Ascomycota</taxon>
        <taxon>Pezizomycotina</taxon>
        <taxon>Leotiomycetes</taxon>
        <taxon>Erysiphales</taxon>
        <taxon>Erysiphaceae</taxon>
        <taxon>Golovinomyces</taxon>
    </lineage>
</organism>
<reference evidence="1 2" key="1">
    <citation type="journal article" date="2018" name="BMC Genomics">
        <title>Comparative genome analyses reveal sequence features reflecting distinct modes of host-adaptation between dicot and monocot powdery mildew.</title>
        <authorList>
            <person name="Wu Y."/>
            <person name="Ma X."/>
            <person name="Pan Z."/>
            <person name="Kale S.D."/>
            <person name="Song Y."/>
            <person name="King H."/>
            <person name="Zhang Q."/>
            <person name="Presley C."/>
            <person name="Deng X."/>
            <person name="Wei C.I."/>
            <person name="Xiao S."/>
        </authorList>
    </citation>
    <scope>NUCLEOTIDE SEQUENCE [LARGE SCALE GENOMIC DNA]</scope>
    <source>
        <strain evidence="1">UCSC1</strain>
    </source>
</reference>
<dbReference type="EMBL" id="MCBR01021454">
    <property type="protein sequence ID" value="RKF54120.1"/>
    <property type="molecule type" value="Genomic_DNA"/>
</dbReference>